<comment type="caution">
    <text evidence="2">The sequence shown here is derived from an EMBL/GenBank/DDBJ whole genome shotgun (WGS) entry which is preliminary data.</text>
</comment>
<name>A0AAV7UKS1_PLEWA</name>
<evidence type="ECO:0000313" key="3">
    <source>
        <dbReference type="Proteomes" id="UP001066276"/>
    </source>
</evidence>
<evidence type="ECO:0000313" key="2">
    <source>
        <dbReference type="EMBL" id="KAJ1189433.1"/>
    </source>
</evidence>
<keyword evidence="3" id="KW-1185">Reference proteome</keyword>
<accession>A0AAV7UKS1</accession>
<protein>
    <submittedName>
        <fullName evidence="2">Uncharacterized protein</fullName>
    </submittedName>
</protein>
<proteinExistence type="predicted"/>
<dbReference type="EMBL" id="JANPWB010000005">
    <property type="protein sequence ID" value="KAJ1189433.1"/>
    <property type="molecule type" value="Genomic_DNA"/>
</dbReference>
<feature type="compositionally biased region" description="Basic and acidic residues" evidence="1">
    <location>
        <begin position="57"/>
        <end position="72"/>
    </location>
</feature>
<gene>
    <name evidence="2" type="ORF">NDU88_006178</name>
</gene>
<sequence>MGTPLLDCRRQRQLPGQPQQKRLEGALGDLPKQGIGNRGTLPGSFRCTGYRRRGDRRRGEARDRGFTRRGDQ</sequence>
<dbReference type="Proteomes" id="UP001066276">
    <property type="component" value="Chromosome 3_1"/>
</dbReference>
<feature type="region of interest" description="Disordered" evidence="1">
    <location>
        <begin position="1"/>
        <end position="72"/>
    </location>
</feature>
<evidence type="ECO:0000256" key="1">
    <source>
        <dbReference type="SAM" id="MobiDB-lite"/>
    </source>
</evidence>
<reference evidence="2" key="1">
    <citation type="journal article" date="2022" name="bioRxiv">
        <title>Sequencing and chromosome-scale assembly of the giantPleurodeles waltlgenome.</title>
        <authorList>
            <person name="Brown T."/>
            <person name="Elewa A."/>
            <person name="Iarovenko S."/>
            <person name="Subramanian E."/>
            <person name="Araus A.J."/>
            <person name="Petzold A."/>
            <person name="Susuki M."/>
            <person name="Suzuki K.-i.T."/>
            <person name="Hayashi T."/>
            <person name="Toyoda A."/>
            <person name="Oliveira C."/>
            <person name="Osipova E."/>
            <person name="Leigh N.D."/>
            <person name="Simon A."/>
            <person name="Yun M.H."/>
        </authorList>
    </citation>
    <scope>NUCLEOTIDE SEQUENCE</scope>
    <source>
        <strain evidence="2">20211129_DDA</strain>
        <tissue evidence="2">Liver</tissue>
    </source>
</reference>
<dbReference type="AlphaFoldDB" id="A0AAV7UKS1"/>
<organism evidence="2 3">
    <name type="scientific">Pleurodeles waltl</name>
    <name type="common">Iberian ribbed newt</name>
    <dbReference type="NCBI Taxonomy" id="8319"/>
    <lineage>
        <taxon>Eukaryota</taxon>
        <taxon>Metazoa</taxon>
        <taxon>Chordata</taxon>
        <taxon>Craniata</taxon>
        <taxon>Vertebrata</taxon>
        <taxon>Euteleostomi</taxon>
        <taxon>Amphibia</taxon>
        <taxon>Batrachia</taxon>
        <taxon>Caudata</taxon>
        <taxon>Salamandroidea</taxon>
        <taxon>Salamandridae</taxon>
        <taxon>Pleurodelinae</taxon>
        <taxon>Pleurodeles</taxon>
    </lineage>
</organism>